<comment type="caution">
    <text evidence="1">The sequence shown here is derived from an EMBL/GenBank/DDBJ whole genome shotgun (WGS) entry which is preliminary data.</text>
</comment>
<reference evidence="1 2" key="2">
    <citation type="journal article" date="2022" name="Mol. Ecol. Resour.">
        <title>The genomes of chicory, endive, great burdock and yacon provide insights into Asteraceae paleo-polyploidization history and plant inulin production.</title>
        <authorList>
            <person name="Fan W."/>
            <person name="Wang S."/>
            <person name="Wang H."/>
            <person name="Wang A."/>
            <person name="Jiang F."/>
            <person name="Liu H."/>
            <person name="Zhao H."/>
            <person name="Xu D."/>
            <person name="Zhang Y."/>
        </authorList>
    </citation>
    <scope>NUCLEOTIDE SEQUENCE [LARGE SCALE GENOMIC DNA]</scope>
    <source>
        <strain evidence="2">cv. Punajuju</strain>
        <tissue evidence="1">Leaves</tissue>
    </source>
</reference>
<keyword evidence="2" id="KW-1185">Reference proteome</keyword>
<reference evidence="2" key="1">
    <citation type="journal article" date="2022" name="Mol. Ecol. Resour.">
        <title>The genomes of chicory, endive, great burdock and yacon provide insights into Asteraceae palaeo-polyploidization history and plant inulin production.</title>
        <authorList>
            <person name="Fan W."/>
            <person name="Wang S."/>
            <person name="Wang H."/>
            <person name="Wang A."/>
            <person name="Jiang F."/>
            <person name="Liu H."/>
            <person name="Zhao H."/>
            <person name="Xu D."/>
            <person name="Zhang Y."/>
        </authorList>
    </citation>
    <scope>NUCLEOTIDE SEQUENCE [LARGE SCALE GENOMIC DNA]</scope>
    <source>
        <strain evidence="2">cv. Punajuju</strain>
    </source>
</reference>
<dbReference type="EMBL" id="CM042012">
    <property type="protein sequence ID" value="KAI3750375.1"/>
    <property type="molecule type" value="Genomic_DNA"/>
</dbReference>
<proteinExistence type="predicted"/>
<evidence type="ECO:0000313" key="2">
    <source>
        <dbReference type="Proteomes" id="UP001055811"/>
    </source>
</evidence>
<evidence type="ECO:0000313" key="1">
    <source>
        <dbReference type="EMBL" id="KAI3750375.1"/>
    </source>
</evidence>
<dbReference type="Proteomes" id="UP001055811">
    <property type="component" value="Linkage Group LG04"/>
</dbReference>
<gene>
    <name evidence="1" type="ORF">L2E82_21009</name>
</gene>
<organism evidence="1 2">
    <name type="scientific">Cichorium intybus</name>
    <name type="common">Chicory</name>
    <dbReference type="NCBI Taxonomy" id="13427"/>
    <lineage>
        <taxon>Eukaryota</taxon>
        <taxon>Viridiplantae</taxon>
        <taxon>Streptophyta</taxon>
        <taxon>Embryophyta</taxon>
        <taxon>Tracheophyta</taxon>
        <taxon>Spermatophyta</taxon>
        <taxon>Magnoliopsida</taxon>
        <taxon>eudicotyledons</taxon>
        <taxon>Gunneridae</taxon>
        <taxon>Pentapetalae</taxon>
        <taxon>asterids</taxon>
        <taxon>campanulids</taxon>
        <taxon>Asterales</taxon>
        <taxon>Asteraceae</taxon>
        <taxon>Cichorioideae</taxon>
        <taxon>Cichorieae</taxon>
        <taxon>Cichoriinae</taxon>
        <taxon>Cichorium</taxon>
    </lineage>
</organism>
<protein>
    <submittedName>
        <fullName evidence="1">Uncharacterized protein</fullName>
    </submittedName>
</protein>
<sequence>MLGFGKHVSALFFSTSKVELYFVHIKLVNHVHGCSIILRWLLLHSGDGSDVAGKLLDEIIGGDQLLYGQKHDVTLLHLDESRSSISMRSAAPSRKYLVAALYGFMDPDDATVIPSNEEDE</sequence>
<accession>A0ACB9DUY3</accession>
<name>A0ACB9DUY3_CICIN</name>